<protein>
    <submittedName>
        <fullName evidence="3">Sensor histidine kinase YesM</fullName>
    </submittedName>
</protein>
<feature type="transmembrane region" description="Helical" evidence="1">
    <location>
        <begin position="6"/>
        <end position="23"/>
    </location>
</feature>
<dbReference type="InterPro" id="IPR036890">
    <property type="entry name" value="HATPase_C_sf"/>
</dbReference>
<evidence type="ECO:0000259" key="2">
    <source>
        <dbReference type="Pfam" id="PF14501"/>
    </source>
</evidence>
<keyword evidence="3" id="KW-0808">Transferase</keyword>
<dbReference type="EMBL" id="FOYZ01000006">
    <property type="protein sequence ID" value="SFR80489.1"/>
    <property type="molecule type" value="Genomic_DNA"/>
</dbReference>
<sequence>MSEIVTQFLINILEIILMIRFMGSFLKGSLTKNKILVTSFVIFSAVCFTAVNVHHEQNVLNLIVSISIIALVSFFFEGKWGRKILFSVFYVILSMVLEVLVSLIVATIFASALIKQDSEDYLIYITMITVYSLKTLVILIIYYRRRKMYAEGDLKIYLHFTIVPIFSIFLACIVVNKLIQYDDRDFVFYSFLIISLAFVNAMQYFIFERMNVLYRNSYENKLSEQELKHKDEYYNRIEMDQQEIRMIRHDLKNQLIVLKSVIGEKSWEEAAITVDSIINGIIRVEKKIFTQHRGVNIILNAKMEEAETYKIQCDFNVSVPEQLKLTAGDIGVLLGNTLDNAIEACQMMPEGEGIIQMKLVYYNKNLVLSIKNTVCSPVTSFETRKLDKHNHGLGIKSIRKVVEKYNGSLEFQQETGFFITQINLWDI</sequence>
<evidence type="ECO:0000256" key="1">
    <source>
        <dbReference type="SAM" id="Phobius"/>
    </source>
</evidence>
<dbReference type="Pfam" id="PF14501">
    <property type="entry name" value="HATPase_c_5"/>
    <property type="match status" value="1"/>
</dbReference>
<keyword evidence="4" id="KW-1185">Reference proteome</keyword>
<feature type="domain" description="Sensor histidine kinase NatK-like C-terminal" evidence="2">
    <location>
        <begin position="328"/>
        <end position="424"/>
    </location>
</feature>
<dbReference type="GO" id="GO:0016301">
    <property type="term" value="F:kinase activity"/>
    <property type="evidence" value="ECO:0007669"/>
    <property type="project" value="UniProtKB-KW"/>
</dbReference>
<dbReference type="OrthoDB" id="9816523at2"/>
<dbReference type="SUPFAM" id="SSF55874">
    <property type="entry name" value="ATPase domain of HSP90 chaperone/DNA topoisomerase II/histidine kinase"/>
    <property type="match status" value="1"/>
</dbReference>
<evidence type="ECO:0000313" key="4">
    <source>
        <dbReference type="Proteomes" id="UP000199659"/>
    </source>
</evidence>
<feature type="transmembrane region" description="Helical" evidence="1">
    <location>
        <begin position="59"/>
        <end position="76"/>
    </location>
</feature>
<organism evidence="3 4">
    <name type="scientific">Anaeromicropila populeti</name>
    <dbReference type="NCBI Taxonomy" id="37658"/>
    <lineage>
        <taxon>Bacteria</taxon>
        <taxon>Bacillati</taxon>
        <taxon>Bacillota</taxon>
        <taxon>Clostridia</taxon>
        <taxon>Lachnospirales</taxon>
        <taxon>Lachnospiraceae</taxon>
        <taxon>Anaeromicropila</taxon>
    </lineage>
</organism>
<keyword evidence="3" id="KW-0418">Kinase</keyword>
<evidence type="ECO:0000313" key="3">
    <source>
        <dbReference type="EMBL" id="SFR80489.1"/>
    </source>
</evidence>
<dbReference type="RefSeq" id="WP_092560354.1">
    <property type="nucleotide sequence ID" value="NZ_FOYZ01000006.1"/>
</dbReference>
<feature type="transmembrane region" description="Helical" evidence="1">
    <location>
        <begin position="186"/>
        <end position="207"/>
    </location>
</feature>
<feature type="transmembrane region" description="Helical" evidence="1">
    <location>
        <begin position="35"/>
        <end position="53"/>
    </location>
</feature>
<keyword evidence="1" id="KW-0812">Transmembrane</keyword>
<feature type="transmembrane region" description="Helical" evidence="1">
    <location>
        <begin position="88"/>
        <end position="109"/>
    </location>
</feature>
<feature type="transmembrane region" description="Helical" evidence="1">
    <location>
        <begin position="121"/>
        <end position="144"/>
    </location>
</feature>
<dbReference type="CDD" id="cd16935">
    <property type="entry name" value="HATPase_AgrC-ComD-like"/>
    <property type="match status" value="1"/>
</dbReference>
<dbReference type="Gene3D" id="3.30.565.10">
    <property type="entry name" value="Histidine kinase-like ATPase, C-terminal domain"/>
    <property type="match status" value="1"/>
</dbReference>
<keyword evidence="1" id="KW-0472">Membrane</keyword>
<gene>
    <name evidence="3" type="ORF">SAMN05661086_01802</name>
</gene>
<dbReference type="STRING" id="37658.SAMN05661086_01802"/>
<feature type="transmembrane region" description="Helical" evidence="1">
    <location>
        <begin position="156"/>
        <end position="180"/>
    </location>
</feature>
<proteinExistence type="predicted"/>
<dbReference type="InterPro" id="IPR032834">
    <property type="entry name" value="NatK-like_C"/>
</dbReference>
<dbReference type="Proteomes" id="UP000199659">
    <property type="component" value="Unassembled WGS sequence"/>
</dbReference>
<dbReference type="GO" id="GO:0042802">
    <property type="term" value="F:identical protein binding"/>
    <property type="evidence" value="ECO:0007669"/>
    <property type="project" value="TreeGrafter"/>
</dbReference>
<accession>A0A1I6JNH0</accession>
<dbReference type="PANTHER" id="PTHR40448:SF1">
    <property type="entry name" value="TWO-COMPONENT SENSOR HISTIDINE KINASE"/>
    <property type="match status" value="1"/>
</dbReference>
<dbReference type="PANTHER" id="PTHR40448">
    <property type="entry name" value="TWO-COMPONENT SENSOR HISTIDINE KINASE"/>
    <property type="match status" value="1"/>
</dbReference>
<name>A0A1I6JNH0_9FIRM</name>
<dbReference type="AlphaFoldDB" id="A0A1I6JNH0"/>
<keyword evidence="1" id="KW-1133">Transmembrane helix</keyword>
<reference evidence="3 4" key="1">
    <citation type="submission" date="2016-10" db="EMBL/GenBank/DDBJ databases">
        <authorList>
            <person name="de Groot N.N."/>
        </authorList>
    </citation>
    <scope>NUCLEOTIDE SEQUENCE [LARGE SCALE GENOMIC DNA]</scope>
    <source>
        <strain evidence="3 4">743A</strain>
    </source>
</reference>